<sequence>MRRECGLLVRGWALPGPRPKKKRVGGSGPHVGERKGGWRLGPGYWVYRVRRGGGEAVGWGPAVTESRRRGKGGETTRGSGC</sequence>
<evidence type="ECO:0000313" key="3">
    <source>
        <dbReference type="Proteomes" id="UP000479710"/>
    </source>
</evidence>
<dbReference type="EMBL" id="SPHZ02000002">
    <property type="protein sequence ID" value="KAF0931012.1"/>
    <property type="molecule type" value="Genomic_DNA"/>
</dbReference>
<protein>
    <submittedName>
        <fullName evidence="2">Uncharacterized protein</fullName>
    </submittedName>
</protein>
<keyword evidence="3" id="KW-1185">Reference proteome</keyword>
<accession>A0A6G1F2G0</accession>
<name>A0A6G1F2G0_9ORYZ</name>
<evidence type="ECO:0000313" key="2">
    <source>
        <dbReference type="EMBL" id="KAF0931012.1"/>
    </source>
</evidence>
<dbReference type="Proteomes" id="UP000479710">
    <property type="component" value="Unassembled WGS sequence"/>
</dbReference>
<gene>
    <name evidence="2" type="ORF">E2562_038941</name>
</gene>
<proteinExistence type="predicted"/>
<comment type="caution">
    <text evidence="2">The sequence shown here is derived from an EMBL/GenBank/DDBJ whole genome shotgun (WGS) entry which is preliminary data.</text>
</comment>
<dbReference type="AlphaFoldDB" id="A0A6G1F2G0"/>
<organism evidence="2 3">
    <name type="scientific">Oryza meyeriana var. granulata</name>
    <dbReference type="NCBI Taxonomy" id="110450"/>
    <lineage>
        <taxon>Eukaryota</taxon>
        <taxon>Viridiplantae</taxon>
        <taxon>Streptophyta</taxon>
        <taxon>Embryophyta</taxon>
        <taxon>Tracheophyta</taxon>
        <taxon>Spermatophyta</taxon>
        <taxon>Magnoliopsida</taxon>
        <taxon>Liliopsida</taxon>
        <taxon>Poales</taxon>
        <taxon>Poaceae</taxon>
        <taxon>BOP clade</taxon>
        <taxon>Oryzoideae</taxon>
        <taxon>Oryzeae</taxon>
        <taxon>Oryzinae</taxon>
        <taxon>Oryza</taxon>
        <taxon>Oryza meyeriana</taxon>
    </lineage>
</organism>
<evidence type="ECO:0000256" key="1">
    <source>
        <dbReference type="SAM" id="MobiDB-lite"/>
    </source>
</evidence>
<feature type="region of interest" description="Disordered" evidence="1">
    <location>
        <begin position="13"/>
        <end position="35"/>
    </location>
</feature>
<reference evidence="2 3" key="1">
    <citation type="submission" date="2019-11" db="EMBL/GenBank/DDBJ databases">
        <title>Whole genome sequence of Oryza granulata.</title>
        <authorList>
            <person name="Li W."/>
        </authorList>
    </citation>
    <scope>NUCLEOTIDE SEQUENCE [LARGE SCALE GENOMIC DNA]</scope>
    <source>
        <strain evidence="3">cv. Menghai</strain>
        <tissue evidence="2">Leaf</tissue>
    </source>
</reference>
<feature type="region of interest" description="Disordered" evidence="1">
    <location>
        <begin position="57"/>
        <end position="81"/>
    </location>
</feature>
<feature type="compositionally biased region" description="Basic and acidic residues" evidence="1">
    <location>
        <begin position="65"/>
        <end position="74"/>
    </location>
</feature>